<dbReference type="InterPro" id="IPR029060">
    <property type="entry name" value="PIN-like_dom_sf"/>
</dbReference>
<evidence type="ECO:0000313" key="6">
    <source>
        <dbReference type="WBParaSite" id="TCNE_0000504701-mRNA-1"/>
    </source>
</evidence>
<evidence type="ECO:0000256" key="2">
    <source>
        <dbReference type="ARBA" id="ARBA00023242"/>
    </source>
</evidence>
<protein>
    <submittedName>
        <fullName evidence="6">XPGI domain-containing protein</fullName>
    </submittedName>
</protein>
<dbReference type="InterPro" id="IPR006086">
    <property type="entry name" value="XPG-I_dom"/>
</dbReference>
<dbReference type="EMBL" id="UYWY01010593">
    <property type="protein sequence ID" value="VDM33808.1"/>
    <property type="molecule type" value="Genomic_DNA"/>
</dbReference>
<evidence type="ECO:0000313" key="4">
    <source>
        <dbReference type="EMBL" id="VDM33808.1"/>
    </source>
</evidence>
<keyword evidence="5" id="KW-1185">Reference proteome</keyword>
<accession>A0A183U977</accession>
<gene>
    <name evidence="4" type="ORF">TCNE_LOCUS5044</name>
</gene>
<organism evidence="5 6">
    <name type="scientific">Toxocara canis</name>
    <name type="common">Canine roundworm</name>
    <dbReference type="NCBI Taxonomy" id="6265"/>
    <lineage>
        <taxon>Eukaryota</taxon>
        <taxon>Metazoa</taxon>
        <taxon>Ecdysozoa</taxon>
        <taxon>Nematoda</taxon>
        <taxon>Chromadorea</taxon>
        <taxon>Rhabditida</taxon>
        <taxon>Spirurina</taxon>
        <taxon>Ascaridomorpha</taxon>
        <taxon>Ascaridoidea</taxon>
        <taxon>Toxocaridae</taxon>
        <taxon>Toxocara</taxon>
    </lineage>
</organism>
<comment type="subcellular location">
    <subcellularLocation>
        <location evidence="1">Nucleus</location>
    </subcellularLocation>
</comment>
<proteinExistence type="predicted"/>
<dbReference type="Pfam" id="PF00867">
    <property type="entry name" value="XPG_I"/>
    <property type="match status" value="1"/>
</dbReference>
<dbReference type="Proteomes" id="UP000050794">
    <property type="component" value="Unassembled WGS sequence"/>
</dbReference>
<dbReference type="GO" id="GO:0004520">
    <property type="term" value="F:DNA endonuclease activity"/>
    <property type="evidence" value="ECO:0007669"/>
    <property type="project" value="TreeGrafter"/>
</dbReference>
<dbReference type="AlphaFoldDB" id="A0A183U977"/>
<evidence type="ECO:0000259" key="3">
    <source>
        <dbReference type="Pfam" id="PF00867"/>
    </source>
</evidence>
<reference evidence="6" key="1">
    <citation type="submission" date="2016-06" db="UniProtKB">
        <authorList>
            <consortium name="WormBaseParasite"/>
        </authorList>
    </citation>
    <scope>IDENTIFICATION</scope>
</reference>
<feature type="domain" description="XPG-I" evidence="3">
    <location>
        <begin position="54"/>
        <end position="78"/>
    </location>
</feature>
<dbReference type="Gene3D" id="3.40.50.1010">
    <property type="entry name" value="5'-nuclease"/>
    <property type="match status" value="1"/>
</dbReference>
<dbReference type="SUPFAM" id="SSF88723">
    <property type="entry name" value="PIN domain-like"/>
    <property type="match status" value="1"/>
</dbReference>
<reference evidence="4 5" key="2">
    <citation type="submission" date="2018-11" db="EMBL/GenBank/DDBJ databases">
        <authorList>
            <consortium name="Pathogen Informatics"/>
        </authorList>
    </citation>
    <scope>NUCLEOTIDE SEQUENCE [LARGE SCALE GENOMIC DNA]</scope>
</reference>
<dbReference type="GO" id="GO:0005634">
    <property type="term" value="C:nucleus"/>
    <property type="evidence" value="ECO:0007669"/>
    <property type="project" value="UniProtKB-SubCell"/>
</dbReference>
<dbReference type="PANTHER" id="PTHR16171">
    <property type="entry name" value="DNA REPAIR PROTEIN COMPLEMENTING XP-G CELLS-RELATED"/>
    <property type="match status" value="1"/>
</dbReference>
<dbReference type="PANTHER" id="PTHR16171:SF7">
    <property type="entry name" value="DNA REPAIR PROTEIN RAD2"/>
    <property type="match status" value="1"/>
</dbReference>
<evidence type="ECO:0000256" key="1">
    <source>
        <dbReference type="ARBA" id="ARBA00004123"/>
    </source>
</evidence>
<sequence>MRCAFEEWMPNYINEFDGNRRAEQESRRSKTEAELEREQEGVYKECQELLRLCGIPFVVSPGEAEAQCCELERLGLVQVGSLYCRCNHAQAHLVALLICGGGALEILQGEGGKEEEFIVSKQSSRFCIEPWGPY</sequence>
<dbReference type="WBParaSite" id="TCNE_0000504701-mRNA-1">
    <property type="protein sequence ID" value="TCNE_0000504701-mRNA-1"/>
    <property type="gene ID" value="TCNE_0000504701"/>
</dbReference>
<evidence type="ECO:0000313" key="5">
    <source>
        <dbReference type="Proteomes" id="UP000050794"/>
    </source>
</evidence>
<name>A0A183U977_TOXCA</name>
<dbReference type="GO" id="GO:0003697">
    <property type="term" value="F:single-stranded DNA binding"/>
    <property type="evidence" value="ECO:0007669"/>
    <property type="project" value="TreeGrafter"/>
</dbReference>
<keyword evidence="2" id="KW-0539">Nucleus</keyword>